<gene>
    <name evidence="3" type="ORF">R3L15_04865</name>
    <name evidence="2" type="ORF">R3L16_02535</name>
</gene>
<dbReference type="EMBL" id="CP136924">
    <property type="protein sequence ID" value="WXA03370.1"/>
    <property type="molecule type" value="Genomic_DNA"/>
</dbReference>
<evidence type="ECO:0000313" key="3">
    <source>
        <dbReference type="EMBL" id="WXA14208.1"/>
    </source>
</evidence>
<reference evidence="2 4" key="1">
    <citation type="submission" date="2023-10" db="EMBL/GenBank/DDBJ databases">
        <title>Culture-based analysis of two novel bacteria associated with mangrove crab gills.</title>
        <authorList>
            <person name="Yang X."/>
            <person name="Garuglieri E."/>
            <person name="Van Goethem M.W."/>
            <person name="Fusi M."/>
            <person name="Marasco R."/>
            <person name="Daffonchio D.G."/>
        </authorList>
    </citation>
    <scope>NUCLEOTIDE SEQUENCE [LARGE SCALE GENOMIC DNA]</scope>
    <source>
        <strain evidence="3">UG2-1</strain>
        <strain evidence="2">UG2-2</strain>
        <strain evidence="4">UG2_2</strain>
    </source>
</reference>
<dbReference type="KEGG" id="mcaa:R3L15_04865"/>
<evidence type="ECO:0000259" key="1">
    <source>
        <dbReference type="Pfam" id="PF13568"/>
    </source>
</evidence>
<proteinExistence type="predicted"/>
<dbReference type="RefSeq" id="WP_338733573.1">
    <property type="nucleotide sequence ID" value="NZ_CP136924.1"/>
</dbReference>
<sequence length="412" mass="47639">MKKQLLFTLLSLTFFYNLTFSQISYDNGYFINESGKKTSCFIKNNDWRNNPDNFEYKLTANSDIKVASVDSIKEFGITNFSKYIRATVQIDKSSDNINNLSLNKTPEFEEETLFLNVLVEGNATLYLYENENLKRYFFNLNNGNVSQLIYKEYKSSATTISENNRYKQQLWNNLKCSSIQLKDIERLNYKQKSLTTFFIDYNNCTNPTKRTTNYDNKKSKSDFNVTIRPRLNSSSLEISDSQRDFDFSYENKLGFGIGLELEYIFPFNKNKWAVAVEPTYQSYESEATIKNLSNVSGGSLKSSVEYSSIDIPISARYYMFLNNKSKLFINASYLFSVDNSKSSFEALRVDDSSYASLDTKSGQGFAFGVGYKFINKISAEVRFHTSRNILNDYPIWDSNYNTISFIVGYTLF</sequence>
<dbReference type="SUPFAM" id="SSF56925">
    <property type="entry name" value="OMPA-like"/>
    <property type="match status" value="1"/>
</dbReference>
<dbReference type="EMBL" id="CP136925">
    <property type="protein sequence ID" value="WXA14208.1"/>
    <property type="molecule type" value="Genomic_DNA"/>
</dbReference>
<dbReference type="AlphaFoldDB" id="A0AAU6P1Q5"/>
<dbReference type="Proteomes" id="UP001368318">
    <property type="component" value="Chromosome"/>
</dbReference>
<keyword evidence="4" id="KW-1185">Reference proteome</keyword>
<dbReference type="InterPro" id="IPR025665">
    <property type="entry name" value="Beta-barrel_OMP_2"/>
</dbReference>
<dbReference type="Pfam" id="PF13568">
    <property type="entry name" value="OMP_b-brl_2"/>
    <property type="match status" value="1"/>
</dbReference>
<dbReference type="InterPro" id="IPR011250">
    <property type="entry name" value="OMP/PagP_B-barrel"/>
</dbReference>
<organism evidence="2 4">
    <name type="scientific">Mangrovimonas cancribranchiae</name>
    <dbReference type="NCBI Taxonomy" id="3080055"/>
    <lineage>
        <taxon>Bacteria</taxon>
        <taxon>Pseudomonadati</taxon>
        <taxon>Bacteroidota</taxon>
        <taxon>Flavobacteriia</taxon>
        <taxon>Flavobacteriales</taxon>
        <taxon>Flavobacteriaceae</taxon>
        <taxon>Mangrovimonas</taxon>
    </lineage>
</organism>
<feature type="domain" description="Outer membrane protein beta-barrel" evidence="1">
    <location>
        <begin position="232"/>
        <end position="384"/>
    </location>
</feature>
<name>A0AAU6P1Q5_9FLAO</name>
<protein>
    <submittedName>
        <fullName evidence="2">Outer membrane beta-barrel protein</fullName>
    </submittedName>
</protein>
<accession>A0AAU6P1Q5</accession>
<evidence type="ECO:0000313" key="2">
    <source>
        <dbReference type="EMBL" id="WXA03370.1"/>
    </source>
</evidence>
<evidence type="ECO:0000313" key="4">
    <source>
        <dbReference type="Proteomes" id="UP001368318"/>
    </source>
</evidence>